<sequence length="239" mass="26088">MVKLFSCKIKYYLTTLALLAIQSCASIENQPLVSGITTSIVAPNISSKTINGSLFQENIPVNYGYQPLFEDHRSHNIGDTITIVLQENISASNSSSSNMTRNGSTNLGMTITPGQLNPILGFNINESKTGFDSIGKNDFYGKGSHSAKNTFTGLITVTVQRVLPNGNLQVVGEKQVAINEGIEFIRFSGVVNPHNITKNNLVASTQIADTRIEYVSNSHINENQKMGWLQRLLLKISPV</sequence>
<keyword evidence="12" id="KW-0282">Flagellum</keyword>
<reference evidence="12 13" key="1">
    <citation type="submission" date="2018-12" db="EMBL/GenBank/DDBJ databases">
        <authorList>
            <person name="Chong R.A."/>
        </authorList>
    </citation>
    <scope>NUCLEOTIDE SEQUENCE [LARGE SCALE GENOMIC DNA]</scope>
    <source>
        <strain evidence="12 13">Ane</strain>
    </source>
</reference>
<evidence type="ECO:0000256" key="3">
    <source>
        <dbReference type="ARBA" id="ARBA00006929"/>
    </source>
</evidence>
<gene>
    <name evidence="10 12" type="primary">flgH</name>
    <name evidence="12" type="ORF">D9V64_01740</name>
</gene>
<evidence type="ECO:0000313" key="12">
    <source>
        <dbReference type="EMBL" id="QCI18880.1"/>
    </source>
</evidence>
<organism evidence="12 13">
    <name type="scientific">Buchnera aphidicola</name>
    <name type="common">Aphis nerii</name>
    <dbReference type="NCBI Taxonomy" id="1241835"/>
    <lineage>
        <taxon>Bacteria</taxon>
        <taxon>Pseudomonadati</taxon>
        <taxon>Pseudomonadota</taxon>
        <taxon>Gammaproteobacteria</taxon>
        <taxon>Enterobacterales</taxon>
        <taxon>Erwiniaceae</taxon>
        <taxon>Buchnera</taxon>
    </lineage>
</organism>
<keyword evidence="8 10" id="KW-0975">Bacterial flagellum</keyword>
<evidence type="ECO:0000256" key="4">
    <source>
        <dbReference type="ARBA" id="ARBA00011439"/>
    </source>
</evidence>
<dbReference type="PROSITE" id="PS51257">
    <property type="entry name" value="PROKAR_LIPOPROTEIN"/>
    <property type="match status" value="1"/>
</dbReference>
<keyword evidence="6 10" id="KW-0472">Membrane</keyword>
<protein>
    <recommendedName>
        <fullName evidence="10">Flagellar L-ring protein</fullName>
    </recommendedName>
    <alternativeName>
        <fullName evidence="10">Basal body L-ring protein</fullName>
    </alternativeName>
</protein>
<evidence type="ECO:0000256" key="11">
    <source>
        <dbReference type="SAM" id="SignalP"/>
    </source>
</evidence>
<keyword evidence="5 10" id="KW-0732">Signal</keyword>
<dbReference type="GO" id="GO:0003774">
    <property type="term" value="F:cytoskeletal motor activity"/>
    <property type="evidence" value="ECO:0007669"/>
    <property type="project" value="InterPro"/>
</dbReference>
<evidence type="ECO:0000256" key="5">
    <source>
        <dbReference type="ARBA" id="ARBA00022729"/>
    </source>
</evidence>
<dbReference type="PANTHER" id="PTHR34933:SF3">
    <property type="entry name" value="FLAGELLAR L-RING PROTEIN"/>
    <property type="match status" value="1"/>
</dbReference>
<dbReference type="InterPro" id="IPR000527">
    <property type="entry name" value="Flag_Lring"/>
</dbReference>
<keyword evidence="9 10" id="KW-0449">Lipoprotein</keyword>
<keyword evidence="10" id="KW-0998">Cell outer membrane</keyword>
<feature type="chain" id="PRO_5020275901" description="Flagellar L-ring protein" evidence="11">
    <location>
        <begin position="26"/>
        <end position="239"/>
    </location>
</feature>
<comment type="subunit">
    <text evidence="4 10">The basal body constitutes a major portion of the flagellar organelle and consists of four rings (L,P,S, and M) mounted on a central rod.</text>
</comment>
<dbReference type="PRINTS" id="PR01008">
    <property type="entry name" value="FLGLRINGFLGH"/>
</dbReference>
<keyword evidence="7" id="KW-0564">Palmitate</keyword>
<evidence type="ECO:0000256" key="10">
    <source>
        <dbReference type="HAMAP-Rule" id="MF_00415"/>
    </source>
</evidence>
<dbReference type="GO" id="GO:0009279">
    <property type="term" value="C:cell outer membrane"/>
    <property type="evidence" value="ECO:0007669"/>
    <property type="project" value="UniProtKB-SubCell"/>
</dbReference>
<accession>A0A4D6XXF7</accession>
<keyword evidence="12" id="KW-0969">Cilium</keyword>
<dbReference type="PANTHER" id="PTHR34933">
    <property type="entry name" value="FLAGELLAR L-RING PROTEIN"/>
    <property type="match status" value="1"/>
</dbReference>
<reference evidence="12 13" key="2">
    <citation type="submission" date="2019-05" db="EMBL/GenBank/DDBJ databases">
        <title>Genome evolution of the obligate endosymbiont Buchnera aphidicola.</title>
        <authorList>
            <person name="Moran N.A."/>
        </authorList>
    </citation>
    <scope>NUCLEOTIDE SEQUENCE [LARGE SCALE GENOMIC DNA]</scope>
    <source>
        <strain evidence="12 13">Ane</strain>
    </source>
</reference>
<evidence type="ECO:0000256" key="1">
    <source>
        <dbReference type="ARBA" id="ARBA00002591"/>
    </source>
</evidence>
<dbReference type="AlphaFoldDB" id="A0A4D6XXF7"/>
<dbReference type="Proteomes" id="UP000298791">
    <property type="component" value="Chromosome"/>
</dbReference>
<dbReference type="GO" id="GO:0009427">
    <property type="term" value="C:bacterial-type flagellum basal body, distal rod, L ring"/>
    <property type="evidence" value="ECO:0007669"/>
    <property type="project" value="InterPro"/>
</dbReference>
<evidence type="ECO:0000256" key="9">
    <source>
        <dbReference type="ARBA" id="ARBA00023288"/>
    </source>
</evidence>
<evidence type="ECO:0000256" key="7">
    <source>
        <dbReference type="ARBA" id="ARBA00023139"/>
    </source>
</evidence>
<dbReference type="OrthoDB" id="9789463at2"/>
<dbReference type="HAMAP" id="MF_00415">
    <property type="entry name" value="FlgH"/>
    <property type="match status" value="1"/>
</dbReference>
<comment type="function">
    <text evidence="1 10">Assembles around the rod to form the L-ring and probably protects the motor/basal body from shearing forces during rotation.</text>
</comment>
<feature type="signal peptide" evidence="11">
    <location>
        <begin position="1"/>
        <end position="25"/>
    </location>
</feature>
<dbReference type="RefSeq" id="WP_158366715.1">
    <property type="nucleotide sequence ID" value="NZ_CP034885.1"/>
</dbReference>
<dbReference type="EMBL" id="CP034885">
    <property type="protein sequence ID" value="QCI18880.1"/>
    <property type="molecule type" value="Genomic_DNA"/>
</dbReference>
<keyword evidence="12" id="KW-0966">Cell projection</keyword>
<name>A0A4D6XXF7_9GAMM</name>
<proteinExistence type="inferred from homology"/>
<comment type="similarity">
    <text evidence="3 10">Belongs to the FlgH family.</text>
</comment>
<dbReference type="Pfam" id="PF02107">
    <property type="entry name" value="FlgH"/>
    <property type="match status" value="1"/>
</dbReference>
<evidence type="ECO:0000256" key="8">
    <source>
        <dbReference type="ARBA" id="ARBA00023143"/>
    </source>
</evidence>
<dbReference type="GO" id="GO:0071973">
    <property type="term" value="P:bacterial-type flagellum-dependent cell motility"/>
    <property type="evidence" value="ECO:0007669"/>
    <property type="project" value="InterPro"/>
</dbReference>
<evidence type="ECO:0000313" key="13">
    <source>
        <dbReference type="Proteomes" id="UP000298791"/>
    </source>
</evidence>
<evidence type="ECO:0000256" key="6">
    <source>
        <dbReference type="ARBA" id="ARBA00023136"/>
    </source>
</evidence>
<evidence type="ECO:0000256" key="2">
    <source>
        <dbReference type="ARBA" id="ARBA00004635"/>
    </source>
</evidence>
<comment type="subcellular location">
    <subcellularLocation>
        <location evidence="10">Cell outer membrane</location>
        <topology evidence="10">Lipid-anchor</topology>
    </subcellularLocation>
    <subcellularLocation>
        <location evidence="10">Bacterial flagellum basal body</location>
    </subcellularLocation>
    <subcellularLocation>
        <location evidence="2">Membrane</location>
        <topology evidence="2">Lipid-anchor</topology>
    </subcellularLocation>
</comment>